<gene>
    <name evidence="2" type="ORF">H5410_030598</name>
</gene>
<reference evidence="2 3" key="1">
    <citation type="submission" date="2020-09" db="EMBL/GenBank/DDBJ databases">
        <title>De no assembly of potato wild relative species, Solanum commersonii.</title>
        <authorList>
            <person name="Cho K."/>
        </authorList>
    </citation>
    <scope>NUCLEOTIDE SEQUENCE [LARGE SCALE GENOMIC DNA]</scope>
    <source>
        <strain evidence="2">LZ3.2</strain>
        <tissue evidence="2">Leaf</tissue>
    </source>
</reference>
<comment type="caution">
    <text evidence="2">The sequence shown here is derived from an EMBL/GenBank/DDBJ whole genome shotgun (WGS) entry which is preliminary data.</text>
</comment>
<evidence type="ECO:0000256" key="1">
    <source>
        <dbReference type="SAM" id="MobiDB-lite"/>
    </source>
</evidence>
<dbReference type="EMBL" id="JACXVP010000006">
    <property type="protein sequence ID" value="KAG5599228.1"/>
    <property type="molecule type" value="Genomic_DNA"/>
</dbReference>
<sequence length="95" mass="10825">MGFKNISSNIYTGDSLKEQSRGDSNKKRVECNHNKHNHQPESADNALVMILSKMGPSATGRNQQPKQSLQRMNATNREQWQDVDQAKDKVRMIAR</sequence>
<feature type="compositionally biased region" description="Basic and acidic residues" evidence="1">
    <location>
        <begin position="15"/>
        <end position="41"/>
    </location>
</feature>
<feature type="region of interest" description="Disordered" evidence="1">
    <location>
        <begin position="1"/>
        <end position="78"/>
    </location>
</feature>
<dbReference type="AlphaFoldDB" id="A0A9J5YJ59"/>
<evidence type="ECO:0000313" key="3">
    <source>
        <dbReference type="Proteomes" id="UP000824120"/>
    </source>
</evidence>
<name>A0A9J5YJ59_SOLCO</name>
<organism evidence="2 3">
    <name type="scientific">Solanum commersonii</name>
    <name type="common">Commerson's wild potato</name>
    <name type="synonym">Commerson's nightshade</name>
    <dbReference type="NCBI Taxonomy" id="4109"/>
    <lineage>
        <taxon>Eukaryota</taxon>
        <taxon>Viridiplantae</taxon>
        <taxon>Streptophyta</taxon>
        <taxon>Embryophyta</taxon>
        <taxon>Tracheophyta</taxon>
        <taxon>Spermatophyta</taxon>
        <taxon>Magnoliopsida</taxon>
        <taxon>eudicotyledons</taxon>
        <taxon>Gunneridae</taxon>
        <taxon>Pentapetalae</taxon>
        <taxon>asterids</taxon>
        <taxon>lamiids</taxon>
        <taxon>Solanales</taxon>
        <taxon>Solanaceae</taxon>
        <taxon>Solanoideae</taxon>
        <taxon>Solaneae</taxon>
        <taxon>Solanum</taxon>
    </lineage>
</organism>
<dbReference type="Proteomes" id="UP000824120">
    <property type="component" value="Chromosome 6"/>
</dbReference>
<keyword evidence="3" id="KW-1185">Reference proteome</keyword>
<proteinExistence type="predicted"/>
<accession>A0A9J5YJ59</accession>
<feature type="compositionally biased region" description="Polar residues" evidence="1">
    <location>
        <begin position="59"/>
        <end position="78"/>
    </location>
</feature>
<evidence type="ECO:0000313" key="2">
    <source>
        <dbReference type="EMBL" id="KAG5599228.1"/>
    </source>
</evidence>
<protein>
    <submittedName>
        <fullName evidence="2">Uncharacterized protein</fullName>
    </submittedName>
</protein>
<feature type="compositionally biased region" description="Polar residues" evidence="1">
    <location>
        <begin position="1"/>
        <end position="12"/>
    </location>
</feature>